<dbReference type="Proteomes" id="UP000008177">
    <property type="component" value="Unplaced contigs"/>
</dbReference>
<dbReference type="InParanoid" id="G2Y6Y2"/>
<dbReference type="EMBL" id="FQ790293">
    <property type="protein sequence ID" value="CCD48384.1"/>
    <property type="molecule type" value="Genomic_DNA"/>
</dbReference>
<sequence>MAISVPRLIEVSNRLNPTKIEAIGERSGVHSETKTKIQRIPFKTLITPQ</sequence>
<reference evidence="2" key="1">
    <citation type="journal article" date="2011" name="PLoS Genet.">
        <title>Genomic analysis of the necrotrophic fungal pathogens Sclerotinia sclerotiorum and Botrytis cinerea.</title>
        <authorList>
            <person name="Amselem J."/>
            <person name="Cuomo C.A."/>
            <person name="van Kan J.A."/>
            <person name="Viaud M."/>
            <person name="Benito E.P."/>
            <person name="Couloux A."/>
            <person name="Coutinho P.M."/>
            <person name="de Vries R.P."/>
            <person name="Dyer P.S."/>
            <person name="Fillinger S."/>
            <person name="Fournier E."/>
            <person name="Gout L."/>
            <person name="Hahn M."/>
            <person name="Kohn L."/>
            <person name="Lapalu N."/>
            <person name="Plummer K.M."/>
            <person name="Pradier J.M."/>
            <person name="Quevillon E."/>
            <person name="Sharon A."/>
            <person name="Simon A."/>
            <person name="ten Have A."/>
            <person name="Tudzynski B."/>
            <person name="Tudzynski P."/>
            <person name="Wincker P."/>
            <person name="Andrew M."/>
            <person name="Anthouard V."/>
            <person name="Beever R.E."/>
            <person name="Beffa R."/>
            <person name="Benoit I."/>
            <person name="Bouzid O."/>
            <person name="Brault B."/>
            <person name="Chen Z."/>
            <person name="Choquer M."/>
            <person name="Collemare J."/>
            <person name="Cotton P."/>
            <person name="Danchin E.G."/>
            <person name="Da Silva C."/>
            <person name="Gautier A."/>
            <person name="Giraud C."/>
            <person name="Giraud T."/>
            <person name="Gonzalez C."/>
            <person name="Grossetete S."/>
            <person name="Guldener U."/>
            <person name="Henrissat B."/>
            <person name="Howlett B.J."/>
            <person name="Kodira C."/>
            <person name="Kretschmer M."/>
            <person name="Lappartient A."/>
            <person name="Leroch M."/>
            <person name="Levis C."/>
            <person name="Mauceli E."/>
            <person name="Neuveglise C."/>
            <person name="Oeser B."/>
            <person name="Pearson M."/>
            <person name="Poulain J."/>
            <person name="Poussereau N."/>
            <person name="Quesneville H."/>
            <person name="Rascle C."/>
            <person name="Schumacher J."/>
            <person name="Segurens B."/>
            <person name="Sexton A."/>
            <person name="Silva E."/>
            <person name="Sirven C."/>
            <person name="Soanes D.M."/>
            <person name="Talbot N.J."/>
            <person name="Templeton M."/>
            <person name="Yandava C."/>
            <person name="Yarden O."/>
            <person name="Zeng Q."/>
            <person name="Rollins J.A."/>
            <person name="Lebrun M.H."/>
            <person name="Dickman M."/>
        </authorList>
    </citation>
    <scope>NUCLEOTIDE SEQUENCE [LARGE SCALE GENOMIC DNA]</scope>
    <source>
        <strain evidence="2">T4</strain>
    </source>
</reference>
<protein>
    <submittedName>
        <fullName evidence="1">Uncharacterized protein</fullName>
    </submittedName>
</protein>
<name>G2Y6Y2_BOTF4</name>
<accession>G2Y6Y2</accession>
<organism evidence="1 2">
    <name type="scientific">Botryotinia fuckeliana (strain T4)</name>
    <name type="common">Noble rot fungus</name>
    <name type="synonym">Botrytis cinerea</name>
    <dbReference type="NCBI Taxonomy" id="999810"/>
    <lineage>
        <taxon>Eukaryota</taxon>
        <taxon>Fungi</taxon>
        <taxon>Dikarya</taxon>
        <taxon>Ascomycota</taxon>
        <taxon>Pezizomycotina</taxon>
        <taxon>Leotiomycetes</taxon>
        <taxon>Helotiales</taxon>
        <taxon>Sclerotiniaceae</taxon>
        <taxon>Botrytis</taxon>
    </lineage>
</organism>
<evidence type="ECO:0000313" key="1">
    <source>
        <dbReference type="EMBL" id="CCD48384.1"/>
    </source>
</evidence>
<evidence type="ECO:0000313" key="2">
    <source>
        <dbReference type="Proteomes" id="UP000008177"/>
    </source>
</evidence>
<gene>
    <name evidence="1" type="ORF">BofuT4_uP107680.1</name>
</gene>
<dbReference type="HOGENOM" id="CLU_3142870_0_0_1"/>
<proteinExistence type="predicted"/>
<dbReference type="AlphaFoldDB" id="G2Y6Y2"/>